<comment type="caution">
    <text evidence="2">The sequence shown here is derived from an EMBL/GenBank/DDBJ whole genome shotgun (WGS) entry which is preliminary data.</text>
</comment>
<name>A0A3E3IF55_9FIRM</name>
<evidence type="ECO:0000313" key="2">
    <source>
        <dbReference type="EMBL" id="RGE65714.1"/>
    </source>
</evidence>
<accession>A0A3E3IF55</accession>
<dbReference type="AlphaFoldDB" id="A0A3E3IF55"/>
<gene>
    <name evidence="2" type="ORF">DXC40_15790</name>
</gene>
<organism evidence="2 3">
    <name type="scientific">Anaerotruncus colihominis</name>
    <dbReference type="NCBI Taxonomy" id="169435"/>
    <lineage>
        <taxon>Bacteria</taxon>
        <taxon>Bacillati</taxon>
        <taxon>Bacillota</taxon>
        <taxon>Clostridia</taxon>
        <taxon>Eubacteriales</taxon>
        <taxon>Oscillospiraceae</taxon>
        <taxon>Anaerotruncus</taxon>
    </lineage>
</organism>
<sequence>MQRDPFQRRSRAAARGAACFCAAPAPLFAAQPVYAHHPPRCSRHSLYTRTTRPAVRGTACIRAPPAPLFAAQPVYAQRPPHYSRRSRLKFFVLPFFQKR</sequence>
<proteinExistence type="predicted"/>
<reference evidence="2 3" key="1">
    <citation type="submission" date="2018-08" db="EMBL/GenBank/DDBJ databases">
        <title>A genome reference for cultivated species of the human gut microbiota.</title>
        <authorList>
            <person name="Zou Y."/>
            <person name="Xue W."/>
            <person name="Luo G."/>
        </authorList>
    </citation>
    <scope>NUCLEOTIDE SEQUENCE [LARGE SCALE GENOMIC DNA]</scope>
    <source>
        <strain evidence="2 3">TF05-12AC</strain>
    </source>
</reference>
<protein>
    <submittedName>
        <fullName evidence="2">Uncharacterized protein</fullName>
    </submittedName>
</protein>
<evidence type="ECO:0000313" key="3">
    <source>
        <dbReference type="Proteomes" id="UP000260828"/>
    </source>
</evidence>
<feature type="chain" id="PRO_5017540375" evidence="1">
    <location>
        <begin position="30"/>
        <end position="99"/>
    </location>
</feature>
<dbReference type="Proteomes" id="UP000260828">
    <property type="component" value="Unassembled WGS sequence"/>
</dbReference>
<dbReference type="EMBL" id="QVME01000011">
    <property type="protein sequence ID" value="RGE65714.1"/>
    <property type="molecule type" value="Genomic_DNA"/>
</dbReference>
<keyword evidence="1" id="KW-0732">Signal</keyword>
<evidence type="ECO:0000256" key="1">
    <source>
        <dbReference type="SAM" id="SignalP"/>
    </source>
</evidence>
<feature type="signal peptide" evidence="1">
    <location>
        <begin position="1"/>
        <end position="29"/>
    </location>
</feature>